<sequence>MKVLIILWWVKATGSSSDDDCVAIVDGSRSNDRADESCAHAPLPDTDPPILYVHRELDVAGVRCCDDHGWAESVCESRCEAVNFTVAEARCSDLGAWLCSLDNIWDGSGIGTGCGYDFMHVWTSTLGSCPEPPTQRPMQKPIPRPTAKPSEPVPSQKPTQKPIPRPTAKPSEPVPSQKPTQNPTTRPTAKPSAGPSPKPTYEPSYEPSYQPTRHPTRAPTRRPTERPTRQPTADPSGHSALERNDPTRRPTTTSSPTLDCVAIVDGKPEEAPSREDVCVLLSDVGKPDVLYARAVDGVAGVRCCSTDNVSARVAKSFCDSACELVPFATAVVRCQANGMRLCSQAEVLDGVTVNTGCSYDFTYVWTSTAVACPAETTTSAPTTMPSSSRKNLALGEPTTFTPSSQATVRHLFASPSAAAARDSRSPTSEQTATTSFGASSAFALTGVSAAGVQEDEIRVLGHAILEAVPLVVAIEAAEAADAANATRVDFACRVVANAAAAALIEALAAAIESGDLQSLLVGRGTRLDNASLDVERSLFLVRTETRLGVSTYAPSAAGTQDRRDGSSNRRFIQSARRVAAIVVVTVVAAALMTCARAARGRRRSHCRRPSVVNAVPLARAEVLCSTNDDERKEDGFAPPSSAPTNDCDSLFAIAPHEDFAYHDLVVRLFREASSILLTTDDDDESEKPLPSSSSSEKKENSPPTAVEIE</sequence>
<evidence type="ECO:0000256" key="5">
    <source>
        <dbReference type="SAM" id="SignalP"/>
    </source>
</evidence>
<keyword evidence="1 5" id="KW-0732">Signal</keyword>
<feature type="compositionally biased region" description="Low complexity" evidence="3">
    <location>
        <begin position="376"/>
        <end position="388"/>
    </location>
</feature>
<keyword evidence="7" id="KW-1185">Reference proteome</keyword>
<dbReference type="InterPro" id="IPR006970">
    <property type="entry name" value="PT"/>
</dbReference>
<evidence type="ECO:0000256" key="2">
    <source>
        <dbReference type="ARBA" id="ARBA00022737"/>
    </source>
</evidence>
<feature type="region of interest" description="Disordered" evidence="3">
    <location>
        <begin position="677"/>
        <end position="709"/>
    </location>
</feature>
<feature type="signal peptide" evidence="5">
    <location>
        <begin position="1"/>
        <end position="15"/>
    </location>
</feature>
<protein>
    <submittedName>
        <fullName evidence="6">Uncharacterized protein</fullName>
    </submittedName>
</protein>
<evidence type="ECO:0000256" key="4">
    <source>
        <dbReference type="SAM" id="Phobius"/>
    </source>
</evidence>
<gene>
    <name evidence="6" type="ORF">CTAYLR_000635</name>
</gene>
<dbReference type="AlphaFoldDB" id="A0AAD7XJ54"/>
<name>A0AAD7XJ54_9STRA</name>
<evidence type="ECO:0000313" key="6">
    <source>
        <dbReference type="EMBL" id="KAJ8600271.1"/>
    </source>
</evidence>
<dbReference type="Pfam" id="PF04886">
    <property type="entry name" value="PT"/>
    <property type="match status" value="1"/>
</dbReference>
<reference evidence="6" key="1">
    <citation type="submission" date="2023-01" db="EMBL/GenBank/DDBJ databases">
        <title>Metagenome sequencing of chrysophaentin producing Chrysophaeum taylorii.</title>
        <authorList>
            <person name="Davison J."/>
            <person name="Bewley C."/>
        </authorList>
    </citation>
    <scope>NUCLEOTIDE SEQUENCE</scope>
    <source>
        <strain evidence="6">NIES-1699</strain>
    </source>
</reference>
<accession>A0AAD7XJ54</accession>
<feature type="compositionally biased region" description="Pro residues" evidence="3">
    <location>
        <begin position="130"/>
        <end position="146"/>
    </location>
</feature>
<keyword evidence="4" id="KW-0472">Membrane</keyword>
<feature type="region of interest" description="Disordered" evidence="3">
    <location>
        <begin position="129"/>
        <end position="258"/>
    </location>
</feature>
<dbReference type="PANTHER" id="PTHR36489">
    <property type="entry name" value="PROTEIN-COUPLED RECEPTOR GPR1, PUTATIVE-RELATED"/>
    <property type="match status" value="1"/>
</dbReference>
<comment type="caution">
    <text evidence="6">The sequence shown here is derived from an EMBL/GenBank/DDBJ whole genome shotgun (WGS) entry which is preliminary data.</text>
</comment>
<feature type="transmembrane region" description="Helical" evidence="4">
    <location>
        <begin position="578"/>
        <end position="598"/>
    </location>
</feature>
<evidence type="ECO:0000256" key="3">
    <source>
        <dbReference type="SAM" id="MobiDB-lite"/>
    </source>
</evidence>
<feature type="compositionally biased region" description="Polar residues" evidence="3">
    <location>
        <begin position="177"/>
        <end position="187"/>
    </location>
</feature>
<keyword evidence="4" id="KW-1133">Transmembrane helix</keyword>
<feature type="chain" id="PRO_5042041141" evidence="5">
    <location>
        <begin position="16"/>
        <end position="709"/>
    </location>
</feature>
<dbReference type="Proteomes" id="UP001230188">
    <property type="component" value="Unassembled WGS sequence"/>
</dbReference>
<dbReference type="EMBL" id="JAQMWT010000524">
    <property type="protein sequence ID" value="KAJ8600271.1"/>
    <property type="molecule type" value="Genomic_DNA"/>
</dbReference>
<dbReference type="PANTHER" id="PTHR36489:SF2">
    <property type="entry name" value="APPLE DOMAIN-CONTAINING PROTEIN"/>
    <property type="match status" value="1"/>
</dbReference>
<organism evidence="6 7">
    <name type="scientific">Chrysophaeum taylorii</name>
    <dbReference type="NCBI Taxonomy" id="2483200"/>
    <lineage>
        <taxon>Eukaryota</taxon>
        <taxon>Sar</taxon>
        <taxon>Stramenopiles</taxon>
        <taxon>Ochrophyta</taxon>
        <taxon>Pelagophyceae</taxon>
        <taxon>Pelagomonadales</taxon>
        <taxon>Pelagomonadaceae</taxon>
        <taxon>Chrysophaeum</taxon>
    </lineage>
</organism>
<evidence type="ECO:0000313" key="7">
    <source>
        <dbReference type="Proteomes" id="UP001230188"/>
    </source>
</evidence>
<proteinExistence type="predicted"/>
<keyword evidence="4" id="KW-0812">Transmembrane</keyword>
<keyword evidence="2" id="KW-0677">Repeat</keyword>
<evidence type="ECO:0000256" key="1">
    <source>
        <dbReference type="ARBA" id="ARBA00022729"/>
    </source>
</evidence>
<feature type="region of interest" description="Disordered" evidence="3">
    <location>
        <begin position="376"/>
        <end position="402"/>
    </location>
</feature>